<proteinExistence type="predicted"/>
<sequence>MHPIFYMLEKEFLQHKIVTRLPLFVLAFTILLSLFIIFNFDANVEFSISGIGNDQILNLQEGVIATINFGAMIVSFLLSTLYLSKAICGDRQDGSIAFWRSMPISDLSTQLVKLGFALLIIPLVCSMLVLSADLFLWILSIFSPDHVKFLIGDISFLSVLQNYFSFLMNMFFIGIALLPFACVIFAVSQLSESPLLITLIGIYALKVAFGLIFPMSGLDHFVYQFINLPTSLLFTNEPVHFISQLSIIPIVSMYVIAGAFFIVSLSIQKHGEFRIKHVLQGYK</sequence>
<reference evidence="3" key="1">
    <citation type="journal article" date="2019" name="Int. J. Syst. Evol. Microbiol.">
        <title>The Global Catalogue of Microorganisms (GCM) 10K type strain sequencing project: providing services to taxonomists for standard genome sequencing and annotation.</title>
        <authorList>
            <consortium name="The Broad Institute Genomics Platform"/>
            <consortium name="The Broad Institute Genome Sequencing Center for Infectious Disease"/>
            <person name="Wu L."/>
            <person name="Ma J."/>
        </authorList>
    </citation>
    <scope>NUCLEOTIDE SEQUENCE [LARGE SCALE GENOMIC DNA]</scope>
    <source>
        <strain evidence="3">NBRC 103166</strain>
    </source>
</reference>
<evidence type="ECO:0000313" key="3">
    <source>
        <dbReference type="Proteomes" id="UP001157353"/>
    </source>
</evidence>
<comment type="caution">
    <text evidence="2">The sequence shown here is derived from an EMBL/GenBank/DDBJ whole genome shotgun (WGS) entry which is preliminary data.</text>
</comment>
<organism evidence="2 3">
    <name type="scientific">Psychromonas marina</name>
    <dbReference type="NCBI Taxonomy" id="88364"/>
    <lineage>
        <taxon>Bacteria</taxon>
        <taxon>Pseudomonadati</taxon>
        <taxon>Pseudomonadota</taxon>
        <taxon>Gammaproteobacteria</taxon>
        <taxon>Alteromonadales</taxon>
        <taxon>Psychromonadaceae</taxon>
        <taxon>Psychromonas</taxon>
    </lineage>
</organism>
<keyword evidence="1" id="KW-0472">Membrane</keyword>
<evidence type="ECO:0000256" key="1">
    <source>
        <dbReference type="SAM" id="Phobius"/>
    </source>
</evidence>
<feature type="transmembrane region" description="Helical" evidence="1">
    <location>
        <begin position="62"/>
        <end position="83"/>
    </location>
</feature>
<keyword evidence="1" id="KW-1133">Transmembrane helix</keyword>
<evidence type="ECO:0000313" key="2">
    <source>
        <dbReference type="EMBL" id="GLS92702.1"/>
    </source>
</evidence>
<feature type="transmembrane region" description="Helical" evidence="1">
    <location>
        <begin position="21"/>
        <end position="42"/>
    </location>
</feature>
<feature type="transmembrane region" description="Helical" evidence="1">
    <location>
        <begin position="163"/>
        <end position="187"/>
    </location>
</feature>
<dbReference type="Proteomes" id="UP001157353">
    <property type="component" value="Unassembled WGS sequence"/>
</dbReference>
<gene>
    <name evidence="2" type="ORF">GCM10007916_37740</name>
</gene>
<name>A0ABQ6E5M2_9GAMM</name>
<feature type="transmembrane region" description="Helical" evidence="1">
    <location>
        <begin position="241"/>
        <end position="267"/>
    </location>
</feature>
<feature type="transmembrane region" description="Helical" evidence="1">
    <location>
        <begin position="116"/>
        <end position="143"/>
    </location>
</feature>
<keyword evidence="3" id="KW-1185">Reference proteome</keyword>
<feature type="transmembrane region" description="Helical" evidence="1">
    <location>
        <begin position="194"/>
        <end position="213"/>
    </location>
</feature>
<keyword evidence="1" id="KW-0812">Transmembrane</keyword>
<accession>A0ABQ6E5M2</accession>
<dbReference type="EMBL" id="BSPQ01000031">
    <property type="protein sequence ID" value="GLS92702.1"/>
    <property type="molecule type" value="Genomic_DNA"/>
</dbReference>
<protein>
    <submittedName>
        <fullName evidence="2">Membrane protein</fullName>
    </submittedName>
</protein>
<dbReference type="RefSeq" id="WP_284205858.1">
    <property type="nucleotide sequence ID" value="NZ_BSPQ01000031.1"/>
</dbReference>